<reference evidence="1" key="1">
    <citation type="submission" date="2022-12" db="EMBL/GenBank/DDBJ databases">
        <title>Paraconexibacter alkalitolerans sp. nov. and Baekduia alba sp. nov., isolated from soil and emended description of the genera Paraconexibacter (Chun et al., 2020) and Baekduia (An et al., 2020).</title>
        <authorList>
            <person name="Vieira S."/>
            <person name="Huber K.J."/>
            <person name="Geppert A."/>
            <person name="Wolf J."/>
            <person name="Neumann-Schaal M."/>
            <person name="Muesken M."/>
            <person name="Overmann J."/>
        </authorList>
    </citation>
    <scope>NUCLEOTIDE SEQUENCE</scope>
    <source>
        <strain evidence="1">AEG42_29</strain>
    </source>
</reference>
<dbReference type="AlphaFoldDB" id="A0AAU7B1Y2"/>
<protein>
    <submittedName>
        <fullName evidence="1">Uncharacterized protein</fullName>
    </submittedName>
</protein>
<accession>A0AAU7B1Y2</accession>
<gene>
    <name evidence="1" type="ORF">DSM112329_04782</name>
</gene>
<dbReference type="RefSeq" id="WP_354699075.1">
    <property type="nucleotide sequence ID" value="NZ_CP114014.1"/>
</dbReference>
<evidence type="ECO:0000313" key="1">
    <source>
        <dbReference type="EMBL" id="XAY07890.1"/>
    </source>
</evidence>
<name>A0AAU7B1Y2_9ACTN</name>
<dbReference type="KEGG" id="parq:DSM112329_04782"/>
<proteinExistence type="predicted"/>
<sequence>MIGLEGDRLQTHRLQFEKSLIPDREAVQLLMTPERQRTFAAWLGRRSTRAPWPNDFEATIGAALRATLARKRFAGDPAYPHIHPLRGILAGVDQTDVHLLLPYDETAVASEAARVFADDLLKFTRARLAKETEKARARAESGQEVRAFRLVALRPVRLDQLTLRAMLAAPPLNLEHFTYTATGIVGVEPHAELEQ</sequence>
<dbReference type="EMBL" id="CP114014">
    <property type="protein sequence ID" value="XAY07890.1"/>
    <property type="molecule type" value="Genomic_DNA"/>
</dbReference>
<organism evidence="1">
    <name type="scientific">Paraconexibacter sp. AEG42_29</name>
    <dbReference type="NCBI Taxonomy" id="2997339"/>
    <lineage>
        <taxon>Bacteria</taxon>
        <taxon>Bacillati</taxon>
        <taxon>Actinomycetota</taxon>
        <taxon>Thermoleophilia</taxon>
        <taxon>Solirubrobacterales</taxon>
        <taxon>Paraconexibacteraceae</taxon>
        <taxon>Paraconexibacter</taxon>
    </lineage>
</organism>